<comment type="similarity">
    <text evidence="1">Belongs to the P-Pant transferase superfamily. Gsp/Sfp/HetI/AcpT family.</text>
</comment>
<protein>
    <submittedName>
        <fullName evidence="4">4'-phosphopantetheinyl transferase psf-1</fullName>
        <ecNumber evidence="4">2.7.8.-</ecNumber>
    </submittedName>
</protein>
<dbReference type="InterPro" id="IPR050559">
    <property type="entry name" value="P-Pant_transferase_sf"/>
</dbReference>
<feature type="domain" description="4'-phosphopantetheinyl transferase" evidence="3">
    <location>
        <begin position="151"/>
        <end position="257"/>
    </location>
</feature>
<dbReference type="EMBL" id="SJPL01000001">
    <property type="protein sequence ID" value="TWT72028.1"/>
    <property type="molecule type" value="Genomic_DNA"/>
</dbReference>
<dbReference type="AlphaFoldDB" id="A0A5C5YAR1"/>
<comment type="caution">
    <text evidence="4">The sequence shown here is derived from an EMBL/GenBank/DDBJ whole genome shotgun (WGS) entry which is preliminary data.</text>
</comment>
<dbReference type="PANTHER" id="PTHR12215:SF10">
    <property type="entry name" value="L-AMINOADIPATE-SEMIALDEHYDE DEHYDROGENASE-PHOSPHOPANTETHEINYL TRANSFERASE"/>
    <property type="match status" value="1"/>
</dbReference>
<organism evidence="4 5">
    <name type="scientific">Crateriforma conspicua</name>
    <dbReference type="NCBI Taxonomy" id="2527996"/>
    <lineage>
        <taxon>Bacteria</taxon>
        <taxon>Pseudomonadati</taxon>
        <taxon>Planctomycetota</taxon>
        <taxon>Planctomycetia</taxon>
        <taxon>Planctomycetales</taxon>
        <taxon>Planctomycetaceae</taxon>
        <taxon>Crateriforma</taxon>
    </lineage>
</organism>
<dbReference type="Gene3D" id="3.90.470.20">
    <property type="entry name" value="4'-phosphopantetheinyl transferase domain"/>
    <property type="match status" value="2"/>
</dbReference>
<dbReference type="GO" id="GO:0019878">
    <property type="term" value="P:lysine biosynthetic process via aminoadipic acid"/>
    <property type="evidence" value="ECO:0007669"/>
    <property type="project" value="TreeGrafter"/>
</dbReference>
<dbReference type="Pfam" id="PF01648">
    <property type="entry name" value="ACPS"/>
    <property type="match status" value="1"/>
</dbReference>
<dbReference type="InterPro" id="IPR037143">
    <property type="entry name" value="4-PPantetheinyl_Trfase_dom_sf"/>
</dbReference>
<dbReference type="GO" id="GO:0008897">
    <property type="term" value="F:holo-[acyl-carrier-protein] synthase activity"/>
    <property type="evidence" value="ECO:0007669"/>
    <property type="project" value="InterPro"/>
</dbReference>
<evidence type="ECO:0000259" key="3">
    <source>
        <dbReference type="Pfam" id="PF01648"/>
    </source>
</evidence>
<dbReference type="EC" id="2.7.8.-" evidence="4"/>
<evidence type="ECO:0000256" key="1">
    <source>
        <dbReference type="ARBA" id="ARBA00010990"/>
    </source>
</evidence>
<accession>A0A5C5YAR1</accession>
<evidence type="ECO:0000256" key="2">
    <source>
        <dbReference type="ARBA" id="ARBA00022679"/>
    </source>
</evidence>
<proteinExistence type="inferred from homology"/>
<sequence length="288" mass="32334">MRPEFAGFFATTRITGVSTTARFPSPIRFVPDVSATATSTTAQVQLWHAPSSAQQPGRIEIQCQRWMPAAEVQAAQRFRRPTTRHQHIIGRGMSRRLLGGDGVDPHAIEFHWLPHGKPEVRRPDEAKQAFNVAHTDGLVLCGIADTDDILLGVDVEPLDRKTDAKLAVRYFSAPEVEYLSRCGDPIRRQQTFLRIWTLKESFIKAIGTGLHTPLGHFAFEKIDDDQPELRVLQPGLDQGRYWTFRCFSPRPGYIASVAIGASADTLRCNYLLQRLETLCIDTDDPDLD</sequence>
<dbReference type="SUPFAM" id="SSF56214">
    <property type="entry name" value="4'-phosphopantetheinyl transferase"/>
    <property type="match status" value="2"/>
</dbReference>
<keyword evidence="2 4" id="KW-0808">Transferase</keyword>
<evidence type="ECO:0000313" key="5">
    <source>
        <dbReference type="Proteomes" id="UP000317238"/>
    </source>
</evidence>
<name>A0A5C5YAR1_9PLAN</name>
<gene>
    <name evidence="4" type="primary">psf-1</name>
    <name evidence="4" type="ORF">Pan14r_43450</name>
</gene>
<dbReference type="PANTHER" id="PTHR12215">
    <property type="entry name" value="PHOSPHOPANTETHEINE TRANSFERASE"/>
    <property type="match status" value="1"/>
</dbReference>
<dbReference type="InterPro" id="IPR008278">
    <property type="entry name" value="4-PPantetheinyl_Trfase_dom"/>
</dbReference>
<dbReference type="GO" id="GO:0000287">
    <property type="term" value="F:magnesium ion binding"/>
    <property type="evidence" value="ECO:0007669"/>
    <property type="project" value="InterPro"/>
</dbReference>
<dbReference type="Proteomes" id="UP000317238">
    <property type="component" value="Unassembled WGS sequence"/>
</dbReference>
<dbReference type="GO" id="GO:0005829">
    <property type="term" value="C:cytosol"/>
    <property type="evidence" value="ECO:0007669"/>
    <property type="project" value="TreeGrafter"/>
</dbReference>
<reference evidence="4 5" key="1">
    <citation type="submission" date="2019-02" db="EMBL/GenBank/DDBJ databases">
        <title>Deep-cultivation of Planctomycetes and their phenomic and genomic characterization uncovers novel biology.</title>
        <authorList>
            <person name="Wiegand S."/>
            <person name="Jogler M."/>
            <person name="Boedeker C."/>
            <person name="Pinto D."/>
            <person name="Vollmers J."/>
            <person name="Rivas-Marin E."/>
            <person name="Kohn T."/>
            <person name="Peeters S.H."/>
            <person name="Heuer A."/>
            <person name="Rast P."/>
            <person name="Oberbeckmann S."/>
            <person name="Bunk B."/>
            <person name="Jeske O."/>
            <person name="Meyerdierks A."/>
            <person name="Storesund J.E."/>
            <person name="Kallscheuer N."/>
            <person name="Luecker S."/>
            <person name="Lage O.M."/>
            <person name="Pohl T."/>
            <person name="Merkel B.J."/>
            <person name="Hornburger P."/>
            <person name="Mueller R.-W."/>
            <person name="Bruemmer F."/>
            <person name="Labrenz M."/>
            <person name="Spormann A.M."/>
            <person name="Op Den Camp H."/>
            <person name="Overmann J."/>
            <person name="Amann R."/>
            <person name="Jetten M.S.M."/>
            <person name="Mascher T."/>
            <person name="Medema M.H."/>
            <person name="Devos D.P."/>
            <person name="Kaster A.-K."/>
            <person name="Ovreas L."/>
            <person name="Rohde M."/>
            <person name="Galperin M.Y."/>
            <person name="Jogler C."/>
        </authorList>
    </citation>
    <scope>NUCLEOTIDE SEQUENCE [LARGE SCALE GENOMIC DNA]</scope>
    <source>
        <strain evidence="4 5">Pan14r</strain>
    </source>
</reference>
<evidence type="ECO:0000313" key="4">
    <source>
        <dbReference type="EMBL" id="TWT72028.1"/>
    </source>
</evidence>
<keyword evidence="5" id="KW-1185">Reference proteome</keyword>